<feature type="transmembrane region" description="Helical" evidence="4">
    <location>
        <begin position="358"/>
        <end position="381"/>
    </location>
</feature>
<accession>A0A4R8QA47</accession>
<dbReference type="InterPro" id="IPR050327">
    <property type="entry name" value="Proton-linked_MCT"/>
</dbReference>
<dbReference type="SUPFAM" id="SSF103473">
    <property type="entry name" value="MFS general substrate transporter"/>
    <property type="match status" value="1"/>
</dbReference>
<comment type="subcellular location">
    <subcellularLocation>
        <location evidence="1">Membrane</location>
        <topology evidence="1">Multi-pass membrane protein</topology>
    </subcellularLocation>
</comment>
<keyword evidence="4" id="KW-0812">Transmembrane</keyword>
<evidence type="ECO:0000256" key="4">
    <source>
        <dbReference type="SAM" id="Phobius"/>
    </source>
</evidence>
<feature type="transmembrane region" description="Helical" evidence="4">
    <location>
        <begin position="332"/>
        <end position="352"/>
    </location>
</feature>
<evidence type="ECO:0000256" key="3">
    <source>
        <dbReference type="SAM" id="MobiDB-lite"/>
    </source>
</evidence>
<dbReference type="InterPro" id="IPR036259">
    <property type="entry name" value="MFS_trans_sf"/>
</dbReference>
<proteinExistence type="inferred from homology"/>
<dbReference type="InterPro" id="IPR020846">
    <property type="entry name" value="MFS_dom"/>
</dbReference>
<dbReference type="GO" id="GO:0016020">
    <property type="term" value="C:membrane"/>
    <property type="evidence" value="ECO:0007669"/>
    <property type="project" value="UniProtKB-SubCell"/>
</dbReference>
<feature type="transmembrane region" description="Helical" evidence="4">
    <location>
        <begin position="427"/>
        <end position="446"/>
    </location>
</feature>
<reference evidence="6 7" key="1">
    <citation type="submission" date="2018-11" db="EMBL/GenBank/DDBJ databases">
        <title>Genome sequence and assembly of Colletotrichum spinosum.</title>
        <authorList>
            <person name="Gan P."/>
            <person name="Shirasu K."/>
        </authorList>
    </citation>
    <scope>NUCLEOTIDE SEQUENCE [LARGE SCALE GENOMIC DNA]</scope>
    <source>
        <strain evidence="6 7">CBS 515.97</strain>
    </source>
</reference>
<dbReference type="AlphaFoldDB" id="A0A4R8QA47"/>
<dbReference type="GO" id="GO:0022857">
    <property type="term" value="F:transmembrane transporter activity"/>
    <property type="evidence" value="ECO:0007669"/>
    <property type="project" value="InterPro"/>
</dbReference>
<dbReference type="PANTHER" id="PTHR11360:SF230">
    <property type="entry name" value="MONOCARBOXYLATE TRANSPORTER, PUTATIVE (AFU_ORTHOLOGUE AFUA_2G12790)-RELATED"/>
    <property type="match status" value="1"/>
</dbReference>
<dbReference type="Gene3D" id="1.20.1250.20">
    <property type="entry name" value="MFS general substrate transporter like domains"/>
    <property type="match status" value="1"/>
</dbReference>
<dbReference type="PROSITE" id="PS50850">
    <property type="entry name" value="MFS"/>
    <property type="match status" value="1"/>
</dbReference>
<feature type="transmembrane region" description="Helical" evidence="4">
    <location>
        <begin position="174"/>
        <end position="193"/>
    </location>
</feature>
<feature type="transmembrane region" description="Helical" evidence="4">
    <location>
        <begin position="300"/>
        <end position="320"/>
    </location>
</feature>
<feature type="transmembrane region" description="Helical" evidence="4">
    <location>
        <begin position="205"/>
        <end position="229"/>
    </location>
</feature>
<dbReference type="Proteomes" id="UP000295083">
    <property type="component" value="Unassembled WGS sequence"/>
</dbReference>
<dbReference type="InterPro" id="IPR011701">
    <property type="entry name" value="MFS"/>
</dbReference>
<keyword evidence="4" id="KW-1133">Transmembrane helix</keyword>
<evidence type="ECO:0000313" key="6">
    <source>
        <dbReference type="EMBL" id="TDZ30673.1"/>
    </source>
</evidence>
<comment type="caution">
    <text evidence="6">The sequence shown here is derived from an EMBL/GenBank/DDBJ whole genome shotgun (WGS) entry which is preliminary data.</text>
</comment>
<protein>
    <submittedName>
        <fullName evidence="6">Putative transporter MCH4</fullName>
    </submittedName>
</protein>
<feature type="transmembrane region" description="Helical" evidence="4">
    <location>
        <begin position="393"/>
        <end position="415"/>
    </location>
</feature>
<feature type="transmembrane region" description="Helical" evidence="4">
    <location>
        <begin position="139"/>
        <end position="162"/>
    </location>
</feature>
<gene>
    <name evidence="6" type="primary">MCH4-2</name>
    <name evidence="6" type="ORF">C8035_v001952</name>
</gene>
<evidence type="ECO:0000256" key="1">
    <source>
        <dbReference type="ARBA" id="ARBA00004141"/>
    </source>
</evidence>
<evidence type="ECO:0000259" key="5">
    <source>
        <dbReference type="PROSITE" id="PS50850"/>
    </source>
</evidence>
<sequence>MGATESVNQPPAPRTTAAGVQPVSEDARLEIATKPPSPADESDAPRWLCVLGASLFLMSSFGFSQSIGTVQSHLQLNQLQTYSAEDLGWITGLDTALALLLGLQIGPLVDRHGPLPLAPAAACLTVSKFFLLAECSEYWHFLLCLGVQGGLGSAASSSLAVASVGKLFSRRRGLATGAALAGSSLGGVAFPLVLRRALPQLGWAWSMRLLGFGVLGLMALGTACLVPFARLTGAPPLASSGGGAARAEKSPSPSAALNFEAFRSVPFAFITAGLFLFEISIIGVGVLLPTFAVRAGFPSSSGFALVAVLNASSCLGRLLPGLAGDHVGHFDVILFTVTLTSVFTAVLFVPFGTRSVGVLYAFAGLWGFGSGSFLSITPVCVGKTCDPKDYGRYYGTCTFVVAFGALASVPAGGALLEKTGSTGAASLYLAGVILGGVCFYVARSLLVRKWMLFRSNI</sequence>
<feature type="domain" description="Major facilitator superfamily (MFS) profile" evidence="5">
    <location>
        <begin position="264"/>
        <end position="457"/>
    </location>
</feature>
<keyword evidence="7" id="KW-1185">Reference proteome</keyword>
<keyword evidence="4" id="KW-0472">Membrane</keyword>
<feature type="transmembrane region" description="Helical" evidence="4">
    <location>
        <begin position="267"/>
        <end position="288"/>
    </location>
</feature>
<organism evidence="6 7">
    <name type="scientific">Colletotrichum spinosum</name>
    <dbReference type="NCBI Taxonomy" id="1347390"/>
    <lineage>
        <taxon>Eukaryota</taxon>
        <taxon>Fungi</taxon>
        <taxon>Dikarya</taxon>
        <taxon>Ascomycota</taxon>
        <taxon>Pezizomycotina</taxon>
        <taxon>Sordariomycetes</taxon>
        <taxon>Hypocreomycetidae</taxon>
        <taxon>Glomerellales</taxon>
        <taxon>Glomerellaceae</taxon>
        <taxon>Colletotrichum</taxon>
        <taxon>Colletotrichum orbiculare species complex</taxon>
    </lineage>
</organism>
<dbReference type="Pfam" id="PF07690">
    <property type="entry name" value="MFS_1"/>
    <property type="match status" value="1"/>
</dbReference>
<dbReference type="EMBL" id="QAPG01000122">
    <property type="protein sequence ID" value="TDZ30673.1"/>
    <property type="molecule type" value="Genomic_DNA"/>
</dbReference>
<evidence type="ECO:0000256" key="2">
    <source>
        <dbReference type="ARBA" id="ARBA00006727"/>
    </source>
</evidence>
<dbReference type="PANTHER" id="PTHR11360">
    <property type="entry name" value="MONOCARBOXYLATE TRANSPORTER"/>
    <property type="match status" value="1"/>
</dbReference>
<feature type="region of interest" description="Disordered" evidence="3">
    <location>
        <begin position="1"/>
        <end position="42"/>
    </location>
</feature>
<name>A0A4R8QA47_9PEZI</name>
<comment type="similarity">
    <text evidence="2">Belongs to the major facilitator superfamily. Monocarboxylate porter (TC 2.A.1.13) family.</text>
</comment>
<evidence type="ECO:0000313" key="7">
    <source>
        <dbReference type="Proteomes" id="UP000295083"/>
    </source>
</evidence>